<evidence type="ECO:0000256" key="4">
    <source>
        <dbReference type="ARBA" id="ARBA00022679"/>
    </source>
</evidence>
<evidence type="ECO:0000256" key="6">
    <source>
        <dbReference type="ARBA" id="ARBA00022777"/>
    </source>
</evidence>
<dbReference type="PANTHER" id="PTHR45436">
    <property type="entry name" value="SENSOR HISTIDINE KINASE YKOH"/>
    <property type="match status" value="1"/>
</dbReference>
<dbReference type="KEGG" id="vsh:BSZ05_17020"/>
<evidence type="ECO:0000256" key="7">
    <source>
        <dbReference type="ARBA" id="ARBA00022989"/>
    </source>
</evidence>
<accession>A0AAN1FJ30</accession>
<dbReference type="SUPFAM" id="SSF55874">
    <property type="entry name" value="ATPase domain of HSP90 chaperone/DNA topoisomerase II/histidine kinase"/>
    <property type="match status" value="1"/>
</dbReference>
<dbReference type="GO" id="GO:0000155">
    <property type="term" value="F:phosphorelay sensor kinase activity"/>
    <property type="evidence" value="ECO:0007669"/>
    <property type="project" value="InterPro"/>
</dbReference>
<name>A0AAN1FJ30_9VIBR</name>
<feature type="transmembrane region" description="Helical" evidence="8">
    <location>
        <begin position="21"/>
        <end position="46"/>
    </location>
</feature>
<dbReference type="CDD" id="cd00082">
    <property type="entry name" value="HisKA"/>
    <property type="match status" value="1"/>
</dbReference>
<dbReference type="PROSITE" id="PS50109">
    <property type="entry name" value="HIS_KIN"/>
    <property type="match status" value="1"/>
</dbReference>
<keyword evidence="7 8" id="KW-1133">Transmembrane helix</keyword>
<dbReference type="RefSeq" id="WP_338067214.1">
    <property type="nucleotide sequence ID" value="NZ_CP018309.1"/>
</dbReference>
<dbReference type="EMBL" id="CP018309">
    <property type="protein sequence ID" value="ASI91556.1"/>
    <property type="molecule type" value="Genomic_DNA"/>
</dbReference>
<dbReference type="InterPro" id="IPR050428">
    <property type="entry name" value="TCS_sensor_his_kinase"/>
</dbReference>
<keyword evidence="6 10" id="KW-0418">Kinase</keyword>
<evidence type="ECO:0000256" key="5">
    <source>
        <dbReference type="ARBA" id="ARBA00022692"/>
    </source>
</evidence>
<dbReference type="SMART" id="SM00388">
    <property type="entry name" value="HisKA"/>
    <property type="match status" value="1"/>
</dbReference>
<evidence type="ECO:0000256" key="2">
    <source>
        <dbReference type="ARBA" id="ARBA00012438"/>
    </source>
</evidence>
<proteinExistence type="predicted"/>
<dbReference type="Gene3D" id="3.30.565.10">
    <property type="entry name" value="Histidine kinase-like ATPase, C-terminal domain"/>
    <property type="match status" value="1"/>
</dbReference>
<protein>
    <recommendedName>
        <fullName evidence="2">histidine kinase</fullName>
        <ecNumber evidence="2">2.7.13.3</ecNumber>
    </recommendedName>
</protein>
<dbReference type="SMART" id="SM00387">
    <property type="entry name" value="HATPase_c"/>
    <property type="match status" value="1"/>
</dbReference>
<dbReference type="Pfam" id="PF02518">
    <property type="entry name" value="HATPase_c"/>
    <property type="match status" value="1"/>
</dbReference>
<keyword evidence="8" id="KW-0472">Membrane</keyword>
<evidence type="ECO:0000256" key="3">
    <source>
        <dbReference type="ARBA" id="ARBA00022553"/>
    </source>
</evidence>
<dbReference type="Pfam" id="PF00512">
    <property type="entry name" value="HisKA"/>
    <property type="match status" value="1"/>
</dbReference>
<evidence type="ECO:0000313" key="11">
    <source>
        <dbReference type="Proteomes" id="UP000197092"/>
    </source>
</evidence>
<evidence type="ECO:0000313" key="10">
    <source>
        <dbReference type="EMBL" id="ASI91556.1"/>
    </source>
</evidence>
<dbReference type="InterPro" id="IPR005467">
    <property type="entry name" value="His_kinase_dom"/>
</dbReference>
<dbReference type="InterPro" id="IPR003594">
    <property type="entry name" value="HATPase_dom"/>
</dbReference>
<reference evidence="11" key="1">
    <citation type="submission" date="2016-12" db="EMBL/GenBank/DDBJ databases">
        <title>Comparative genomic analysis reveals the diversity, evolution, and environmental adaptation strategies of the genus Vibrio.</title>
        <authorList>
            <person name="Lin H."/>
            <person name="Wang X."/>
            <person name="Zhang X.-H."/>
        </authorList>
    </citation>
    <scope>NUCLEOTIDE SEQUENCE [LARGE SCALE GENOMIC DNA]</scope>
    <source>
        <strain evidence="11">QT6D1</strain>
    </source>
</reference>
<dbReference type="InterPro" id="IPR036097">
    <property type="entry name" value="HisK_dim/P_sf"/>
</dbReference>
<dbReference type="EC" id="2.7.13.3" evidence="2"/>
<dbReference type="AlphaFoldDB" id="A0AAN1FJ30"/>
<keyword evidence="4" id="KW-0808">Transferase</keyword>
<feature type="domain" description="Histidine kinase" evidence="9">
    <location>
        <begin position="233"/>
        <end position="411"/>
    </location>
</feature>
<keyword evidence="3" id="KW-0597">Phosphoprotein</keyword>
<feature type="transmembrane region" description="Helical" evidence="8">
    <location>
        <begin position="151"/>
        <end position="170"/>
    </location>
</feature>
<dbReference type="InterPro" id="IPR003661">
    <property type="entry name" value="HisK_dim/P_dom"/>
</dbReference>
<dbReference type="InterPro" id="IPR036890">
    <property type="entry name" value="HATPase_C_sf"/>
</dbReference>
<gene>
    <name evidence="10" type="ORF">BSZ05_17020</name>
</gene>
<dbReference type="Gene3D" id="1.10.287.130">
    <property type="match status" value="1"/>
</dbReference>
<evidence type="ECO:0000256" key="8">
    <source>
        <dbReference type="SAM" id="Phobius"/>
    </source>
</evidence>
<comment type="catalytic activity">
    <reaction evidence="1">
        <text>ATP + protein L-histidine = ADP + protein N-phospho-L-histidine.</text>
        <dbReference type="EC" id="2.7.13.3"/>
    </reaction>
</comment>
<dbReference type="SUPFAM" id="SSF47384">
    <property type="entry name" value="Homodimeric domain of signal transducing histidine kinase"/>
    <property type="match status" value="1"/>
</dbReference>
<dbReference type="PANTHER" id="PTHR45436:SF5">
    <property type="entry name" value="SENSOR HISTIDINE KINASE TRCS"/>
    <property type="match status" value="1"/>
</dbReference>
<evidence type="ECO:0000259" key="9">
    <source>
        <dbReference type="PROSITE" id="PS50109"/>
    </source>
</evidence>
<organism evidence="10 11">
    <name type="scientific">Vibrio mediterranei</name>
    <dbReference type="NCBI Taxonomy" id="689"/>
    <lineage>
        <taxon>Bacteria</taxon>
        <taxon>Pseudomonadati</taxon>
        <taxon>Pseudomonadota</taxon>
        <taxon>Gammaproteobacteria</taxon>
        <taxon>Vibrionales</taxon>
        <taxon>Vibrionaceae</taxon>
        <taxon>Vibrio</taxon>
    </lineage>
</organism>
<keyword evidence="5 8" id="KW-0812">Transmembrane</keyword>
<dbReference type="Proteomes" id="UP000197092">
    <property type="component" value="Chromosome 2"/>
</dbReference>
<sequence length="421" mass="47631">MMKRSKSQPSYYSIKQVKARLLRTFSLIALVTSFLVFFAFSLHLALEEDDQIEHHLVSFEEIAQSYYQLRQVNQAQLSKSVTAYFDANMLPKRIARQGPFPLGKVTKYNTFLEDGFLVYHTKFQFNEQTIPLYLTIDSRAMDFGDDSWDTLMIISMLLMVFLIFVLRLSLKRVFDTLMSPISSLSHQLASNQDGAFSITEHSILELQTLTEHLNSYTQMKERVAKQELMFAKYASHELKTPIAVVLGAANLQAMKQDEAFQTKQRERILKAANGMQQTVELLLNIVKQENASPDSLSTKVTEQDLELAKYYSSVSKDTKVTVQIEEGTAVNLPLIAVRMIVGNLLDNAIRFTAKGEISVRISSQEICITDNGNGLNNNNDIEHGLGLLIVHRIAESYGWQFTLSNNTNGNGCCARLIRIDS</sequence>
<evidence type="ECO:0000256" key="1">
    <source>
        <dbReference type="ARBA" id="ARBA00000085"/>
    </source>
</evidence>